<dbReference type="SUPFAM" id="SSF52172">
    <property type="entry name" value="CheY-like"/>
    <property type="match status" value="1"/>
</dbReference>
<dbReference type="Pfam" id="PF07238">
    <property type="entry name" value="PilZ"/>
    <property type="match status" value="1"/>
</dbReference>
<dbReference type="OrthoDB" id="5387333at2"/>
<comment type="caution">
    <text evidence="4">The sequence shown here is derived from an EMBL/GenBank/DDBJ whole genome shotgun (WGS) entry which is preliminary data.</text>
</comment>
<accession>A0A5D3WMS4</accession>
<dbReference type="AlphaFoldDB" id="A0A5D3WMS4"/>
<feature type="modified residue" description="4-aspartylphosphate" evidence="2">
    <location>
        <position position="55"/>
    </location>
</feature>
<sequence>MERRPIILLVDESEFFLGIERQFLRHSQVRVLTLQSVDSVESTVRQARPDLIYMDRFAPEMVGARCCACLKADPELGHIPLVLLVSGKNEREREICLKAGCDGLLTKPIDRSAFLAMGRRFLPAIDRRERRVLCHTTVFFRSVHGSGYGHTVDISAGGVFIETDHPAQRGDRLSLSFHLPGDASGLIEVEGRVVWVNTAENPVRSSFPAGFGVEFIASGPLVQRWIRDYVESHAPHQERVREGQVLNDWQPFLPLTDPPAAG</sequence>
<proteinExistence type="predicted"/>
<dbReference type="Gene3D" id="3.40.50.2300">
    <property type="match status" value="1"/>
</dbReference>
<dbReference type="GO" id="GO:0035438">
    <property type="term" value="F:cyclic-di-GMP binding"/>
    <property type="evidence" value="ECO:0007669"/>
    <property type="project" value="InterPro"/>
</dbReference>
<dbReference type="PROSITE" id="PS50110">
    <property type="entry name" value="RESPONSE_REGULATORY"/>
    <property type="match status" value="1"/>
</dbReference>
<feature type="domain" description="Response regulatory" evidence="3">
    <location>
        <begin position="6"/>
        <end position="122"/>
    </location>
</feature>
<protein>
    <submittedName>
        <fullName evidence="4">Uncharacterized protein (TIGR02266 family)</fullName>
    </submittedName>
</protein>
<dbReference type="PANTHER" id="PTHR44591">
    <property type="entry name" value="STRESS RESPONSE REGULATOR PROTEIN 1"/>
    <property type="match status" value="1"/>
</dbReference>
<organism evidence="4 5">
    <name type="scientific">Geothermobacter ehrlichii</name>
    <dbReference type="NCBI Taxonomy" id="213224"/>
    <lineage>
        <taxon>Bacteria</taxon>
        <taxon>Pseudomonadati</taxon>
        <taxon>Thermodesulfobacteriota</taxon>
        <taxon>Desulfuromonadia</taxon>
        <taxon>Desulfuromonadales</taxon>
        <taxon>Geothermobacteraceae</taxon>
        <taxon>Geothermobacter</taxon>
    </lineage>
</organism>
<dbReference type="RefSeq" id="WP_148894969.1">
    <property type="nucleotide sequence ID" value="NZ_VNIB01000002.1"/>
</dbReference>
<dbReference type="EMBL" id="VNIB01000002">
    <property type="protein sequence ID" value="TYO99666.1"/>
    <property type="molecule type" value="Genomic_DNA"/>
</dbReference>
<gene>
    <name evidence="4" type="ORF">EDC39_102191</name>
</gene>
<dbReference type="Gene3D" id="2.40.10.220">
    <property type="entry name" value="predicted glycosyltransferase like domains"/>
    <property type="match status" value="1"/>
</dbReference>
<reference evidence="4 5" key="1">
    <citation type="submission" date="2019-07" db="EMBL/GenBank/DDBJ databases">
        <title>Genomic Encyclopedia of Type Strains, Phase IV (KMG-IV): sequencing the most valuable type-strain genomes for metagenomic binning, comparative biology and taxonomic classification.</title>
        <authorList>
            <person name="Goeker M."/>
        </authorList>
    </citation>
    <scope>NUCLEOTIDE SEQUENCE [LARGE SCALE GENOMIC DNA]</scope>
    <source>
        <strain evidence="4 5">SS015</strain>
    </source>
</reference>
<dbReference type="InterPro" id="IPR001789">
    <property type="entry name" value="Sig_transdc_resp-reg_receiver"/>
</dbReference>
<evidence type="ECO:0000256" key="2">
    <source>
        <dbReference type="PROSITE-ProRule" id="PRU00169"/>
    </source>
</evidence>
<dbReference type="InterPro" id="IPR011006">
    <property type="entry name" value="CheY-like_superfamily"/>
</dbReference>
<dbReference type="SMART" id="SM00448">
    <property type="entry name" value="REC"/>
    <property type="match status" value="1"/>
</dbReference>
<dbReference type="InterPro" id="IPR009875">
    <property type="entry name" value="PilZ_domain"/>
</dbReference>
<dbReference type="InterPro" id="IPR050595">
    <property type="entry name" value="Bact_response_regulator"/>
</dbReference>
<evidence type="ECO:0000256" key="1">
    <source>
        <dbReference type="ARBA" id="ARBA00022553"/>
    </source>
</evidence>
<evidence type="ECO:0000259" key="3">
    <source>
        <dbReference type="PROSITE" id="PS50110"/>
    </source>
</evidence>
<dbReference type="PANTHER" id="PTHR44591:SF20">
    <property type="entry name" value="PROTEIN PILH"/>
    <property type="match status" value="1"/>
</dbReference>
<dbReference type="Proteomes" id="UP000324159">
    <property type="component" value="Unassembled WGS sequence"/>
</dbReference>
<dbReference type="SUPFAM" id="SSF141371">
    <property type="entry name" value="PilZ domain-like"/>
    <property type="match status" value="1"/>
</dbReference>
<evidence type="ECO:0000313" key="5">
    <source>
        <dbReference type="Proteomes" id="UP000324159"/>
    </source>
</evidence>
<dbReference type="Pfam" id="PF00072">
    <property type="entry name" value="Response_reg"/>
    <property type="match status" value="1"/>
</dbReference>
<dbReference type="GO" id="GO:0000160">
    <property type="term" value="P:phosphorelay signal transduction system"/>
    <property type="evidence" value="ECO:0007669"/>
    <property type="project" value="InterPro"/>
</dbReference>
<name>A0A5D3WMS4_9BACT</name>
<keyword evidence="1 2" id="KW-0597">Phosphoprotein</keyword>
<evidence type="ECO:0000313" key="4">
    <source>
        <dbReference type="EMBL" id="TYO99666.1"/>
    </source>
</evidence>
<keyword evidence="5" id="KW-1185">Reference proteome</keyword>